<feature type="DNA-binding region" description="H-T-H motif" evidence="4">
    <location>
        <begin position="32"/>
        <end position="51"/>
    </location>
</feature>
<dbReference type="PANTHER" id="PTHR47506:SF7">
    <property type="entry name" value="TRANSCRIPTIONAL REGULATORY PROTEIN"/>
    <property type="match status" value="1"/>
</dbReference>
<proteinExistence type="predicted"/>
<dbReference type="Gene3D" id="1.10.10.60">
    <property type="entry name" value="Homeodomain-like"/>
    <property type="match status" value="1"/>
</dbReference>
<keyword evidence="3" id="KW-0804">Transcription</keyword>
<dbReference type="Proteomes" id="UP001622690">
    <property type="component" value="Chromosome"/>
</dbReference>
<keyword evidence="1" id="KW-0805">Transcription regulation</keyword>
<dbReference type="EMBL" id="CP108125">
    <property type="protein sequence ID" value="WTO81065.1"/>
    <property type="molecule type" value="Genomic_DNA"/>
</dbReference>
<reference evidence="6 7" key="1">
    <citation type="submission" date="2022-10" db="EMBL/GenBank/DDBJ databases">
        <title>The complete genomes of actinobacterial strains from the NBC collection.</title>
        <authorList>
            <person name="Joergensen T.S."/>
            <person name="Alvarez Arevalo M."/>
            <person name="Sterndorff E.B."/>
            <person name="Faurdal D."/>
            <person name="Vuksanovic O."/>
            <person name="Mourched A.-S."/>
            <person name="Charusanti P."/>
            <person name="Shaw S."/>
            <person name="Blin K."/>
            <person name="Weber T."/>
        </authorList>
    </citation>
    <scope>NUCLEOTIDE SEQUENCE [LARGE SCALE GENOMIC DNA]</scope>
    <source>
        <strain evidence="6 7">NBC_00206</strain>
    </source>
</reference>
<dbReference type="InterPro" id="IPR009057">
    <property type="entry name" value="Homeodomain-like_sf"/>
</dbReference>
<dbReference type="Gene3D" id="1.10.357.10">
    <property type="entry name" value="Tetracycline Repressor, domain 2"/>
    <property type="match status" value="1"/>
</dbReference>
<sequence>MGHSQAEKAATRERILRAASRRIRTDGVDRPGVAELMQEAGLTHGGFYKHFNSRDDLITQAAAFALSEGTAKMERSARKNPEDARAGLIDAYLAKQHRDGPATGCALVTLGAAAGRGDQQIQQAYENQVRTYLDLIAGLDEDADTPRAEAMLTLSALVGAMLISRAVADQDFSDELLETVAEQLTDRTSCEPPTDA</sequence>
<dbReference type="Pfam" id="PF00440">
    <property type="entry name" value="TetR_N"/>
    <property type="match status" value="1"/>
</dbReference>
<organism evidence="6 7">
    <name type="scientific">Streptomyces nigra</name>
    <dbReference type="NCBI Taxonomy" id="1827580"/>
    <lineage>
        <taxon>Bacteria</taxon>
        <taxon>Bacillati</taxon>
        <taxon>Actinomycetota</taxon>
        <taxon>Actinomycetes</taxon>
        <taxon>Kitasatosporales</taxon>
        <taxon>Streptomycetaceae</taxon>
        <taxon>Streptomyces</taxon>
    </lineage>
</organism>
<dbReference type="InterPro" id="IPR001647">
    <property type="entry name" value="HTH_TetR"/>
</dbReference>
<keyword evidence="7" id="KW-1185">Reference proteome</keyword>
<evidence type="ECO:0000256" key="4">
    <source>
        <dbReference type="PROSITE-ProRule" id="PRU00335"/>
    </source>
</evidence>
<gene>
    <name evidence="6" type="ORF">OHU27_01000</name>
</gene>
<evidence type="ECO:0000256" key="2">
    <source>
        <dbReference type="ARBA" id="ARBA00023125"/>
    </source>
</evidence>
<evidence type="ECO:0000256" key="3">
    <source>
        <dbReference type="ARBA" id="ARBA00023163"/>
    </source>
</evidence>
<evidence type="ECO:0000313" key="6">
    <source>
        <dbReference type="EMBL" id="WTO81065.1"/>
    </source>
</evidence>
<evidence type="ECO:0000259" key="5">
    <source>
        <dbReference type="PROSITE" id="PS50977"/>
    </source>
</evidence>
<name>A0ABZ1IN55_9ACTN</name>
<dbReference type="SUPFAM" id="SSF46689">
    <property type="entry name" value="Homeodomain-like"/>
    <property type="match status" value="1"/>
</dbReference>
<evidence type="ECO:0000313" key="7">
    <source>
        <dbReference type="Proteomes" id="UP001622690"/>
    </source>
</evidence>
<protein>
    <submittedName>
        <fullName evidence="6">TetR/AcrR family transcriptional regulator</fullName>
    </submittedName>
</protein>
<dbReference type="InterPro" id="IPR036271">
    <property type="entry name" value="Tet_transcr_reg_TetR-rel_C_sf"/>
</dbReference>
<feature type="domain" description="HTH tetR-type" evidence="5">
    <location>
        <begin position="9"/>
        <end position="69"/>
    </location>
</feature>
<evidence type="ECO:0000256" key="1">
    <source>
        <dbReference type="ARBA" id="ARBA00023015"/>
    </source>
</evidence>
<dbReference type="RefSeq" id="WP_406256033.1">
    <property type="nucleotide sequence ID" value="NZ_CP108125.1"/>
</dbReference>
<dbReference type="SUPFAM" id="SSF48498">
    <property type="entry name" value="Tetracyclin repressor-like, C-terminal domain"/>
    <property type="match status" value="1"/>
</dbReference>
<dbReference type="PROSITE" id="PS50977">
    <property type="entry name" value="HTH_TETR_2"/>
    <property type="match status" value="1"/>
</dbReference>
<dbReference type="PANTHER" id="PTHR47506">
    <property type="entry name" value="TRANSCRIPTIONAL REGULATORY PROTEIN"/>
    <property type="match status" value="1"/>
</dbReference>
<keyword evidence="2 4" id="KW-0238">DNA-binding</keyword>
<dbReference type="PRINTS" id="PR00455">
    <property type="entry name" value="HTHTETR"/>
</dbReference>
<accession>A0ABZ1IN55</accession>